<dbReference type="OrthoDB" id="9812729at2"/>
<feature type="domain" description="DUF58" evidence="3">
    <location>
        <begin position="189"/>
        <end position="264"/>
    </location>
</feature>
<reference evidence="4 5" key="1">
    <citation type="submission" date="2018-10" db="EMBL/GenBank/DDBJ databases">
        <title>Genomic Encyclopedia of Archaeal and Bacterial Type Strains, Phase II (KMG-II): from individual species to whole genera.</title>
        <authorList>
            <person name="Goeker M."/>
        </authorList>
    </citation>
    <scope>NUCLEOTIDE SEQUENCE [LARGE SCALE GENOMIC DNA]</scope>
    <source>
        <strain evidence="4 5">DSM 45657</strain>
    </source>
</reference>
<evidence type="ECO:0000256" key="1">
    <source>
        <dbReference type="SAM" id="MobiDB-lite"/>
    </source>
</evidence>
<evidence type="ECO:0000256" key="2">
    <source>
        <dbReference type="SAM" id="Phobius"/>
    </source>
</evidence>
<keyword evidence="5" id="KW-1185">Reference proteome</keyword>
<feature type="transmembrane region" description="Helical" evidence="2">
    <location>
        <begin position="5"/>
        <end position="22"/>
    </location>
</feature>
<dbReference type="AlphaFoldDB" id="A0A421AVF1"/>
<protein>
    <submittedName>
        <fullName evidence="4">Uncharacterized protein DUF58</fullName>
    </submittedName>
</protein>
<proteinExistence type="predicted"/>
<feature type="region of interest" description="Disordered" evidence="1">
    <location>
        <begin position="160"/>
        <end position="184"/>
    </location>
</feature>
<sequence length="378" mass="40398">MTRRGWVMVVTGVVLVTAGVLADYPELVVIGLAALAAVGMAAVWMIRGARLSVRRTDLPDRVAEGTPVPGRLTVRNEGARRSLPLVVTDVVAGTAVHVALPSLSGGEEHHADYVIPALPRGVHRVPPLVVGQSDPLRLMRRDHVLGQEWHLRAYPRWVPITPPPTGGPRDLEGPTSSSSPQGGVAFHSLRAYQPGDDWRLVHWRSTARAGQLLVRHNVIPDEPRHLVVLDTDPRAYVDDAFESAVRVAASLCVSASRAGQPVELRSTDPMCPCEPVDTWSANEIVGLDRLATVFPAAPRPFAELVDDIASSDRGVVLTIVTGSGGARAAEASAVRAAFLLCCLVEIGRSRSAPVEGVVQVTATDVHDFAANWTVLVGR</sequence>
<dbReference type="InterPro" id="IPR002881">
    <property type="entry name" value="DUF58"/>
</dbReference>
<name>A0A421AVF1_9PSEU</name>
<dbReference type="Proteomes" id="UP000282454">
    <property type="component" value="Unassembled WGS sequence"/>
</dbReference>
<dbReference type="Pfam" id="PF01882">
    <property type="entry name" value="DUF58"/>
    <property type="match status" value="1"/>
</dbReference>
<keyword evidence="2" id="KW-0472">Membrane</keyword>
<feature type="transmembrane region" description="Helical" evidence="2">
    <location>
        <begin position="28"/>
        <end position="46"/>
    </location>
</feature>
<evidence type="ECO:0000313" key="5">
    <source>
        <dbReference type="Proteomes" id="UP000282454"/>
    </source>
</evidence>
<keyword evidence="2" id="KW-1133">Transmembrane helix</keyword>
<dbReference type="RefSeq" id="WP_121394951.1">
    <property type="nucleotide sequence ID" value="NZ_RCDD01000012.1"/>
</dbReference>
<comment type="caution">
    <text evidence="4">The sequence shown here is derived from an EMBL/GenBank/DDBJ whole genome shotgun (WGS) entry which is preliminary data.</text>
</comment>
<gene>
    <name evidence="4" type="ORF">CLV68_6665</name>
</gene>
<evidence type="ECO:0000259" key="3">
    <source>
        <dbReference type="Pfam" id="PF01882"/>
    </source>
</evidence>
<dbReference type="EMBL" id="RCDD01000012">
    <property type="protein sequence ID" value="RLK53592.1"/>
    <property type="molecule type" value="Genomic_DNA"/>
</dbReference>
<dbReference type="PANTHER" id="PTHR34351:SF1">
    <property type="entry name" value="SLR1927 PROTEIN"/>
    <property type="match status" value="1"/>
</dbReference>
<dbReference type="PANTHER" id="PTHR34351">
    <property type="entry name" value="SLR1927 PROTEIN-RELATED"/>
    <property type="match status" value="1"/>
</dbReference>
<keyword evidence="2" id="KW-0812">Transmembrane</keyword>
<evidence type="ECO:0000313" key="4">
    <source>
        <dbReference type="EMBL" id="RLK53592.1"/>
    </source>
</evidence>
<accession>A0A421AVF1</accession>
<organism evidence="4 5">
    <name type="scientific">Actinokineospora cianjurensis</name>
    <dbReference type="NCBI Taxonomy" id="585224"/>
    <lineage>
        <taxon>Bacteria</taxon>
        <taxon>Bacillati</taxon>
        <taxon>Actinomycetota</taxon>
        <taxon>Actinomycetes</taxon>
        <taxon>Pseudonocardiales</taxon>
        <taxon>Pseudonocardiaceae</taxon>
        <taxon>Actinokineospora</taxon>
    </lineage>
</organism>